<keyword evidence="11" id="KW-1185">Reference proteome</keyword>
<evidence type="ECO:0000313" key="11">
    <source>
        <dbReference type="Proteomes" id="UP001168098"/>
    </source>
</evidence>
<dbReference type="EMBL" id="JARBHA010000018">
    <property type="protein sequence ID" value="KAJ9675779.1"/>
    <property type="molecule type" value="Genomic_DNA"/>
</dbReference>
<dbReference type="PRINTS" id="PR00364">
    <property type="entry name" value="DISEASERSIST"/>
</dbReference>
<dbReference type="PANTHER" id="PTHR11017:SF570">
    <property type="entry name" value="DISEASE RESISTANCE PROTEIN (TIR-NBS CLASS)-RELATED"/>
    <property type="match status" value="1"/>
</dbReference>
<keyword evidence="2" id="KW-0433">Leucine-rich repeat</keyword>
<dbReference type="Gene3D" id="3.40.50.300">
    <property type="entry name" value="P-loop containing nucleotide triphosphate hydrolases"/>
    <property type="match status" value="2"/>
</dbReference>
<dbReference type="InterPro" id="IPR002182">
    <property type="entry name" value="NB-ARC"/>
</dbReference>
<keyword evidence="3" id="KW-0677">Repeat</keyword>
<feature type="domain" description="TIR" evidence="9">
    <location>
        <begin position="185"/>
        <end position="333"/>
    </location>
</feature>
<evidence type="ECO:0000256" key="4">
    <source>
        <dbReference type="ARBA" id="ARBA00022801"/>
    </source>
</evidence>
<dbReference type="EC" id="3.2.2.6" evidence="1"/>
<dbReference type="Pfam" id="PF00931">
    <property type="entry name" value="NB-ARC"/>
    <property type="match status" value="1"/>
</dbReference>
<proteinExistence type="predicted"/>
<accession>A0AA38YSQ9</accession>
<dbReference type="SMART" id="SM00369">
    <property type="entry name" value="LRR_TYP"/>
    <property type="match status" value="3"/>
</dbReference>
<dbReference type="Pfam" id="PF20160">
    <property type="entry name" value="C-JID"/>
    <property type="match status" value="1"/>
</dbReference>
<keyword evidence="5" id="KW-0611">Plant defense</keyword>
<comment type="catalytic activity">
    <reaction evidence="7">
        <text>NAD(+) + H2O = ADP-D-ribose + nicotinamide + H(+)</text>
        <dbReference type="Rhea" id="RHEA:16301"/>
        <dbReference type="ChEBI" id="CHEBI:15377"/>
        <dbReference type="ChEBI" id="CHEBI:15378"/>
        <dbReference type="ChEBI" id="CHEBI:17154"/>
        <dbReference type="ChEBI" id="CHEBI:57540"/>
        <dbReference type="ChEBI" id="CHEBI:57967"/>
        <dbReference type="EC" id="3.2.2.6"/>
    </reaction>
    <physiologicalReaction direction="left-to-right" evidence="7">
        <dbReference type="Rhea" id="RHEA:16302"/>
    </physiologicalReaction>
</comment>
<dbReference type="Gene3D" id="3.40.50.10140">
    <property type="entry name" value="Toll/interleukin-1 receptor homology (TIR) domain"/>
    <property type="match status" value="3"/>
</dbReference>
<dbReference type="GO" id="GO:0061809">
    <property type="term" value="F:NAD+ nucleosidase activity, cyclic ADP-ribose generating"/>
    <property type="evidence" value="ECO:0007669"/>
    <property type="project" value="UniProtKB-EC"/>
</dbReference>
<dbReference type="Pfam" id="PF23282">
    <property type="entry name" value="WHD_ROQ1"/>
    <property type="match status" value="1"/>
</dbReference>
<evidence type="ECO:0000259" key="9">
    <source>
        <dbReference type="PROSITE" id="PS50104"/>
    </source>
</evidence>
<dbReference type="GO" id="GO:0007165">
    <property type="term" value="P:signal transduction"/>
    <property type="evidence" value="ECO:0007669"/>
    <property type="project" value="InterPro"/>
</dbReference>
<dbReference type="InterPro" id="IPR035897">
    <property type="entry name" value="Toll_tir_struct_dom_sf"/>
</dbReference>
<dbReference type="InterPro" id="IPR055414">
    <property type="entry name" value="LRR_R13L4/SHOC2-like"/>
</dbReference>
<evidence type="ECO:0000256" key="1">
    <source>
        <dbReference type="ARBA" id="ARBA00011982"/>
    </source>
</evidence>
<evidence type="ECO:0000256" key="2">
    <source>
        <dbReference type="ARBA" id="ARBA00022614"/>
    </source>
</evidence>
<dbReference type="PROSITE" id="PS50104">
    <property type="entry name" value="TIR"/>
    <property type="match status" value="2"/>
</dbReference>
<dbReference type="InterPro" id="IPR058192">
    <property type="entry name" value="WHD_ROQ1-like"/>
</dbReference>
<feature type="compositionally biased region" description="Low complexity" evidence="8">
    <location>
        <begin position="1337"/>
        <end position="1346"/>
    </location>
</feature>
<dbReference type="InterPro" id="IPR042197">
    <property type="entry name" value="Apaf_helical"/>
</dbReference>
<dbReference type="GO" id="GO:0051707">
    <property type="term" value="P:response to other organism"/>
    <property type="evidence" value="ECO:0007669"/>
    <property type="project" value="UniProtKB-ARBA"/>
</dbReference>
<sequence>MAFANPQSQRASSSSSSAISIRGWNYDVFLSFMGEDARHNFTDHVYIALNRKGISLITLSENYARSRWCLEELMKIMGCREQMGKLVFPIFYHVEPLHVRGQIRSFGEALADHEGNAGHEEGRRKIERWRAALTMVAGITGWWLKNRPEAHVIEEITSVIWKNLNQELLHVEKIPRSDGSSIGPSEYEVFLSFWDEDAGHNFIDHLYAALHQKGIRTFRIDDLRGGDIALGLLHAIEKSSWCLDELVKIMKCRKEMGKFVFPVFHHVDPSHVRNQRGSYGEWMANHERKGFDEKIQRWRAALREVGYLSGWHVHKGSAANYIEDLTHVILMRFSQKLLHVNKKLIGMDYHLQKMEENFPQMINPLSNDVCMVGIYGFGRIGKTTIAKILYNRIAAQFMITSFLANNFISNVDEGVRMIKDRLCFRKVLVLDDVDDLNQLEALAGDRNWFGPGSRIIVTTRDKNLLEVHEMDALFEAKKLDHKEATKLFSWNAFKQNHPKEDYEELSNSVVHYVNGLPLGLKFLGCFLYGKTISQWESELHKMEREPNQKNSTYVACFFNGEDKDVVTRILDACNFFAKSGICVLRDKCLISIIDNNIWMHDLLRHLGRDIVRQEFPEDPRKWSRLCYPDAISCVLTRKMAIKGILSDLSIPKWIHITTESFVMMKNLRLLKILLDRESTSMRDDYKVKLSKDFEFPSYELRYLYWHGYPLEYLPSSFYAEDLIELDMCYSSSKQLWENDMLLENLNTIRLSCSQHLIEIPDISICAPNLEKLILDGCSSLLEVHPSIGKLNKLILLNLKNCKKLVCFPSIIDMKVLQILNFSCCSGLKKFPNIQGNIENLLELYLASTAIEELPSSIGHLTRLVLLDLKWCKNLKSLPTGICKLKSLEYLFLSGCSKLKSFPEMMENMDNLKELLLDGIPIEVLPSSIECLKGLILLNLRKCKNLVNLSNGMSNLTSLEKLIVFGCSQLNNLPTNIGCLQRLAQLHSDGTAISQPPDSIVLLRNLQVLIYPGCKILAPTSLGSLFSFCLRLPFGFSSFKSFTNLDLSGCKLIEGAIPKDIFSLISLKKLDLSRNNFLSIPAGISELTNLKDLRLGQCQSLIEIPELPPSVRDIDAHNCTALLPGSSSVSTLQGLQFLFYNCSKPVEDQSSDDKRNAVQIFPHNFVSSTNAPVVMQKLLQNIAFSIIFLALPTDWYNDDFLGFAFCSVLEHLPERIICRLNSDVFYYGDLKDFGHYFNWKGNIVGSEHVWLVYQPCSQLRLFQFNDPNDWNHIEISFEAAQRFISSASNVVKKCGVCFIYAEDLEGIHLQNRKQLKRGGCNVVERSSDREGHNGGGMDPSSSGSSHGPTNDPTLKLMRKRG</sequence>
<dbReference type="PROSITE" id="PS51450">
    <property type="entry name" value="LRR"/>
    <property type="match status" value="1"/>
</dbReference>
<feature type="region of interest" description="Disordered" evidence="8">
    <location>
        <begin position="1323"/>
        <end position="1360"/>
    </location>
</feature>
<dbReference type="PANTHER" id="PTHR11017">
    <property type="entry name" value="LEUCINE-RICH REPEAT-CONTAINING PROTEIN"/>
    <property type="match status" value="1"/>
</dbReference>
<dbReference type="Pfam" id="PF23598">
    <property type="entry name" value="LRR_14"/>
    <property type="match status" value="1"/>
</dbReference>
<evidence type="ECO:0000256" key="3">
    <source>
        <dbReference type="ARBA" id="ARBA00022737"/>
    </source>
</evidence>
<dbReference type="InterPro" id="IPR003591">
    <property type="entry name" value="Leu-rich_rpt_typical-subtyp"/>
</dbReference>
<dbReference type="SUPFAM" id="SSF52058">
    <property type="entry name" value="L domain-like"/>
    <property type="match status" value="1"/>
</dbReference>
<dbReference type="InterPro" id="IPR044974">
    <property type="entry name" value="Disease_R_plants"/>
</dbReference>
<evidence type="ECO:0000256" key="8">
    <source>
        <dbReference type="SAM" id="MobiDB-lite"/>
    </source>
</evidence>
<evidence type="ECO:0000256" key="6">
    <source>
        <dbReference type="ARBA" id="ARBA00023027"/>
    </source>
</evidence>
<comment type="caution">
    <text evidence="10">The sequence shown here is derived from an EMBL/GenBank/DDBJ whole genome shotgun (WGS) entry which is preliminary data.</text>
</comment>
<dbReference type="SUPFAM" id="SSF52540">
    <property type="entry name" value="P-loop containing nucleoside triphosphate hydrolases"/>
    <property type="match status" value="1"/>
</dbReference>
<keyword evidence="4" id="KW-0378">Hydrolase</keyword>
<dbReference type="SUPFAM" id="SSF52200">
    <property type="entry name" value="Toll/Interleukin receptor TIR domain"/>
    <property type="match status" value="2"/>
</dbReference>
<gene>
    <name evidence="10" type="ORF">PVL29_024626</name>
</gene>
<evidence type="ECO:0000313" key="10">
    <source>
        <dbReference type="EMBL" id="KAJ9675779.1"/>
    </source>
</evidence>
<dbReference type="InterPro" id="IPR045344">
    <property type="entry name" value="C-JID"/>
</dbReference>
<organism evidence="10 11">
    <name type="scientific">Vitis rotundifolia</name>
    <name type="common">Muscadine grape</name>
    <dbReference type="NCBI Taxonomy" id="103349"/>
    <lineage>
        <taxon>Eukaryota</taxon>
        <taxon>Viridiplantae</taxon>
        <taxon>Streptophyta</taxon>
        <taxon>Embryophyta</taxon>
        <taxon>Tracheophyta</taxon>
        <taxon>Spermatophyta</taxon>
        <taxon>Magnoliopsida</taxon>
        <taxon>eudicotyledons</taxon>
        <taxon>Gunneridae</taxon>
        <taxon>Pentapetalae</taxon>
        <taxon>rosids</taxon>
        <taxon>Vitales</taxon>
        <taxon>Vitaceae</taxon>
        <taxon>Viteae</taxon>
        <taxon>Vitis</taxon>
    </lineage>
</organism>
<evidence type="ECO:0000256" key="5">
    <source>
        <dbReference type="ARBA" id="ARBA00022821"/>
    </source>
</evidence>
<dbReference type="Gene3D" id="3.80.10.10">
    <property type="entry name" value="Ribonuclease Inhibitor"/>
    <property type="match status" value="3"/>
</dbReference>
<keyword evidence="6" id="KW-0520">NAD</keyword>
<reference evidence="10 11" key="1">
    <citation type="journal article" date="2023" name="BMC Biotechnol.">
        <title>Vitis rotundifolia cv Carlos genome sequencing.</title>
        <authorList>
            <person name="Huff M."/>
            <person name="Hulse-Kemp A."/>
            <person name="Scheffler B."/>
            <person name="Youngblood R."/>
            <person name="Simpson S."/>
            <person name="Babiker E."/>
            <person name="Staton M."/>
        </authorList>
    </citation>
    <scope>NUCLEOTIDE SEQUENCE [LARGE SCALE GENOMIC DNA]</scope>
    <source>
        <tissue evidence="10">Leaf</tissue>
    </source>
</reference>
<protein>
    <recommendedName>
        <fullName evidence="1">ADP-ribosyl cyclase/cyclic ADP-ribose hydrolase</fullName>
        <ecNumber evidence="1">3.2.2.6</ecNumber>
    </recommendedName>
</protein>
<dbReference type="InterPro" id="IPR027417">
    <property type="entry name" value="P-loop_NTPase"/>
</dbReference>
<dbReference type="Proteomes" id="UP001168098">
    <property type="component" value="Unassembled WGS sequence"/>
</dbReference>
<dbReference type="Pfam" id="PF01582">
    <property type="entry name" value="TIR"/>
    <property type="match status" value="2"/>
</dbReference>
<dbReference type="InterPro" id="IPR001611">
    <property type="entry name" value="Leu-rich_rpt"/>
</dbReference>
<dbReference type="InterPro" id="IPR000157">
    <property type="entry name" value="TIR_dom"/>
</dbReference>
<dbReference type="Gene3D" id="1.10.8.430">
    <property type="entry name" value="Helical domain of apoptotic protease-activating factors"/>
    <property type="match status" value="1"/>
</dbReference>
<feature type="domain" description="TIR" evidence="9">
    <location>
        <begin position="1"/>
        <end position="168"/>
    </location>
</feature>
<dbReference type="GO" id="GO:0043531">
    <property type="term" value="F:ADP binding"/>
    <property type="evidence" value="ECO:0007669"/>
    <property type="project" value="InterPro"/>
</dbReference>
<dbReference type="GO" id="GO:0006952">
    <property type="term" value="P:defense response"/>
    <property type="evidence" value="ECO:0007669"/>
    <property type="project" value="UniProtKB-KW"/>
</dbReference>
<evidence type="ECO:0000256" key="7">
    <source>
        <dbReference type="ARBA" id="ARBA00047304"/>
    </source>
</evidence>
<dbReference type="SMART" id="SM00255">
    <property type="entry name" value="TIR"/>
    <property type="match status" value="2"/>
</dbReference>
<dbReference type="InterPro" id="IPR032675">
    <property type="entry name" value="LRR_dom_sf"/>
</dbReference>
<dbReference type="SUPFAM" id="SSF52047">
    <property type="entry name" value="RNI-like"/>
    <property type="match status" value="1"/>
</dbReference>
<name>A0AA38YSQ9_VITRO</name>